<dbReference type="SMART" id="SM00388">
    <property type="entry name" value="HisKA"/>
    <property type="match status" value="1"/>
</dbReference>
<dbReference type="AlphaFoldDB" id="A0A3B1CJ40"/>
<feature type="domain" description="Histidine kinase" evidence="7">
    <location>
        <begin position="188"/>
        <end position="395"/>
    </location>
</feature>
<sequence length="395" mass="44256">MAPKCSVFWPYNASMDEKLKMVKFLGQYLAASRSQEQILEMAMVISQYVLGYDHAIIRIVEGDKLISSRWIGFPREAADMEIKIGEGICGQVAKTGRLIIVEDTEQEPTFLKGVEGCRSELCAPLIYNNKTIGVFNIESNQPAFFQEQDTNLMETLATQVAAAIETARLREELSRAEKLSVVGTMASSILHDIRNDIHQLYISSDLLRAKNPSPERIEKLADMVRKSGENIYGLIEDIFEFVKTGESNLVKKITPLKPVLESIAEQVRSFAPENVEVRLDVNPSEGIEIEVDERRFRRVLLNLARNSVEAMPEGGILRLEAMEKDDVAVIEVKDTGIGIEKDHLTKIWEPLFTHGKKTGTGLGMAIVKKIVEQHGWDISVRSEVGKGTLFTIKVH</sequence>
<evidence type="ECO:0000256" key="5">
    <source>
        <dbReference type="ARBA" id="ARBA00022777"/>
    </source>
</evidence>
<evidence type="ECO:0000313" key="8">
    <source>
        <dbReference type="EMBL" id="VAX24018.1"/>
    </source>
</evidence>
<dbReference type="SUPFAM" id="SSF47384">
    <property type="entry name" value="Homodimeric domain of signal transducing histidine kinase"/>
    <property type="match status" value="1"/>
</dbReference>
<evidence type="ECO:0000259" key="7">
    <source>
        <dbReference type="PROSITE" id="PS50109"/>
    </source>
</evidence>
<dbReference type="SUPFAM" id="SSF55874">
    <property type="entry name" value="ATPase domain of HSP90 chaperone/DNA topoisomerase II/histidine kinase"/>
    <property type="match status" value="1"/>
</dbReference>
<dbReference type="InterPro" id="IPR029016">
    <property type="entry name" value="GAF-like_dom_sf"/>
</dbReference>
<dbReference type="InterPro" id="IPR050736">
    <property type="entry name" value="Sensor_HK_Regulatory"/>
</dbReference>
<name>A0A3B1CJ40_9ZZZZ</name>
<dbReference type="Pfam" id="PF02518">
    <property type="entry name" value="HATPase_c"/>
    <property type="match status" value="1"/>
</dbReference>
<dbReference type="InterPro" id="IPR003661">
    <property type="entry name" value="HisK_dim/P_dom"/>
</dbReference>
<keyword evidence="3" id="KW-0597">Phosphoprotein</keyword>
<keyword evidence="6" id="KW-0902">Two-component regulatory system</keyword>
<dbReference type="EMBL" id="UOGB01000285">
    <property type="protein sequence ID" value="VAX24018.1"/>
    <property type="molecule type" value="Genomic_DNA"/>
</dbReference>
<dbReference type="InterPro" id="IPR004358">
    <property type="entry name" value="Sig_transdc_His_kin-like_C"/>
</dbReference>
<keyword evidence="5" id="KW-0418">Kinase</keyword>
<evidence type="ECO:0000256" key="1">
    <source>
        <dbReference type="ARBA" id="ARBA00000085"/>
    </source>
</evidence>
<dbReference type="PRINTS" id="PR00344">
    <property type="entry name" value="BCTRLSENSOR"/>
</dbReference>
<proteinExistence type="predicted"/>
<evidence type="ECO:0000256" key="4">
    <source>
        <dbReference type="ARBA" id="ARBA00022679"/>
    </source>
</evidence>
<dbReference type="PROSITE" id="PS50109">
    <property type="entry name" value="HIS_KIN"/>
    <property type="match status" value="1"/>
</dbReference>
<dbReference type="GO" id="GO:0000155">
    <property type="term" value="F:phosphorelay sensor kinase activity"/>
    <property type="evidence" value="ECO:0007669"/>
    <property type="project" value="InterPro"/>
</dbReference>
<dbReference type="SMART" id="SM00387">
    <property type="entry name" value="HATPase_c"/>
    <property type="match status" value="1"/>
</dbReference>
<dbReference type="SUPFAM" id="SSF55781">
    <property type="entry name" value="GAF domain-like"/>
    <property type="match status" value="1"/>
</dbReference>
<dbReference type="InterPro" id="IPR036890">
    <property type="entry name" value="HATPase_C_sf"/>
</dbReference>
<dbReference type="Gene3D" id="1.10.287.130">
    <property type="match status" value="1"/>
</dbReference>
<dbReference type="InterPro" id="IPR036097">
    <property type="entry name" value="HisK_dim/P_sf"/>
</dbReference>
<dbReference type="InterPro" id="IPR003594">
    <property type="entry name" value="HATPase_dom"/>
</dbReference>
<protein>
    <recommendedName>
        <fullName evidence="2">histidine kinase</fullName>
        <ecNumber evidence="2">2.7.13.3</ecNumber>
    </recommendedName>
</protein>
<dbReference type="InterPro" id="IPR005467">
    <property type="entry name" value="His_kinase_dom"/>
</dbReference>
<dbReference type="InterPro" id="IPR003018">
    <property type="entry name" value="GAF"/>
</dbReference>
<dbReference type="Pfam" id="PF13185">
    <property type="entry name" value="GAF_2"/>
    <property type="match status" value="1"/>
</dbReference>
<gene>
    <name evidence="8" type="ORF">MNBD_NITROSPINAE03-1100</name>
</gene>
<dbReference type="Gene3D" id="3.30.565.10">
    <property type="entry name" value="Histidine kinase-like ATPase, C-terminal domain"/>
    <property type="match status" value="1"/>
</dbReference>
<keyword evidence="4" id="KW-0808">Transferase</keyword>
<dbReference type="EC" id="2.7.13.3" evidence="2"/>
<dbReference type="PANTHER" id="PTHR43711:SF31">
    <property type="entry name" value="HISTIDINE KINASE"/>
    <property type="match status" value="1"/>
</dbReference>
<comment type="catalytic activity">
    <reaction evidence="1">
        <text>ATP + protein L-histidine = ADP + protein N-phospho-L-histidine.</text>
        <dbReference type="EC" id="2.7.13.3"/>
    </reaction>
</comment>
<evidence type="ECO:0000256" key="3">
    <source>
        <dbReference type="ARBA" id="ARBA00022553"/>
    </source>
</evidence>
<dbReference type="PANTHER" id="PTHR43711">
    <property type="entry name" value="TWO-COMPONENT HISTIDINE KINASE"/>
    <property type="match status" value="1"/>
</dbReference>
<evidence type="ECO:0000256" key="6">
    <source>
        <dbReference type="ARBA" id="ARBA00023012"/>
    </source>
</evidence>
<evidence type="ECO:0000256" key="2">
    <source>
        <dbReference type="ARBA" id="ARBA00012438"/>
    </source>
</evidence>
<dbReference type="Gene3D" id="3.30.450.40">
    <property type="match status" value="1"/>
</dbReference>
<organism evidence="8">
    <name type="scientific">hydrothermal vent metagenome</name>
    <dbReference type="NCBI Taxonomy" id="652676"/>
    <lineage>
        <taxon>unclassified sequences</taxon>
        <taxon>metagenomes</taxon>
        <taxon>ecological metagenomes</taxon>
    </lineage>
</organism>
<dbReference type="SMART" id="SM00065">
    <property type="entry name" value="GAF"/>
    <property type="match status" value="1"/>
</dbReference>
<reference evidence="8" key="1">
    <citation type="submission" date="2018-06" db="EMBL/GenBank/DDBJ databases">
        <authorList>
            <person name="Zhirakovskaya E."/>
        </authorList>
    </citation>
    <scope>NUCLEOTIDE SEQUENCE</scope>
</reference>
<accession>A0A3B1CJ40</accession>